<protein>
    <submittedName>
        <fullName evidence="11">General substrate transporter</fullName>
    </submittedName>
</protein>
<dbReference type="InParanoid" id="A0A1Y2FRV1"/>
<feature type="transmembrane region" description="Helical" evidence="9">
    <location>
        <begin position="447"/>
        <end position="466"/>
    </location>
</feature>
<evidence type="ECO:0000256" key="1">
    <source>
        <dbReference type="ARBA" id="ARBA00004141"/>
    </source>
</evidence>
<evidence type="ECO:0000256" key="6">
    <source>
        <dbReference type="ARBA" id="ARBA00023136"/>
    </source>
</evidence>
<feature type="transmembrane region" description="Helical" evidence="9">
    <location>
        <begin position="100"/>
        <end position="118"/>
    </location>
</feature>
<comment type="similarity">
    <text evidence="2 8">Belongs to the major facilitator superfamily. Sugar transporter (TC 2.A.1.1) family.</text>
</comment>
<dbReference type="InterPro" id="IPR036259">
    <property type="entry name" value="MFS_trans_sf"/>
</dbReference>
<feature type="transmembrane region" description="Helical" evidence="9">
    <location>
        <begin position="160"/>
        <end position="180"/>
    </location>
</feature>
<reference evidence="11 12" key="1">
    <citation type="submission" date="2016-07" db="EMBL/GenBank/DDBJ databases">
        <title>Pervasive Adenine N6-methylation of Active Genes in Fungi.</title>
        <authorList>
            <consortium name="DOE Joint Genome Institute"/>
            <person name="Mondo S.J."/>
            <person name="Dannebaum R.O."/>
            <person name="Kuo R.C."/>
            <person name="Labutti K."/>
            <person name="Haridas S."/>
            <person name="Kuo A."/>
            <person name="Salamov A."/>
            <person name="Ahrendt S.R."/>
            <person name="Lipzen A."/>
            <person name="Sullivan W."/>
            <person name="Andreopoulos W.B."/>
            <person name="Clum A."/>
            <person name="Lindquist E."/>
            <person name="Daum C."/>
            <person name="Ramamoorthy G.K."/>
            <person name="Gryganskyi A."/>
            <person name="Culley D."/>
            <person name="Magnuson J.K."/>
            <person name="James T.Y."/>
            <person name="O'Malley M.A."/>
            <person name="Stajich J.E."/>
            <person name="Spatafora J.W."/>
            <person name="Visel A."/>
            <person name="Grigoriev I.V."/>
        </authorList>
    </citation>
    <scope>NUCLEOTIDE SEQUENCE [LARGE SCALE GENOMIC DNA]</scope>
    <source>
        <strain evidence="11 12">62-1032</strain>
    </source>
</reference>
<proteinExistence type="inferred from homology"/>
<feature type="domain" description="Major facilitator superfamily (MFS) profile" evidence="10">
    <location>
        <begin position="19"/>
        <end position="470"/>
    </location>
</feature>
<dbReference type="PROSITE" id="PS50850">
    <property type="entry name" value="MFS"/>
    <property type="match status" value="1"/>
</dbReference>
<dbReference type="InterPro" id="IPR005828">
    <property type="entry name" value="MFS_sugar_transport-like"/>
</dbReference>
<dbReference type="PANTHER" id="PTHR48022">
    <property type="entry name" value="PLASTIDIC GLUCOSE TRANSPORTER 4"/>
    <property type="match status" value="1"/>
</dbReference>
<feature type="transmembrane region" description="Helical" evidence="9">
    <location>
        <begin position="124"/>
        <end position="148"/>
    </location>
</feature>
<accession>A0A1Y2FRV1</accession>
<feature type="transmembrane region" description="Helical" evidence="9">
    <location>
        <begin position="373"/>
        <end position="394"/>
    </location>
</feature>
<keyword evidence="4 9" id="KW-0812">Transmembrane</keyword>
<dbReference type="PRINTS" id="PR00171">
    <property type="entry name" value="SUGRTRNSPORT"/>
</dbReference>
<dbReference type="OrthoDB" id="6612291at2759"/>
<dbReference type="SUPFAM" id="SSF103473">
    <property type="entry name" value="MFS general substrate transporter"/>
    <property type="match status" value="1"/>
</dbReference>
<comment type="catalytic activity">
    <reaction evidence="7">
        <text>myo-inositol(out) + H(+)(out) = myo-inositol(in) + H(+)(in)</text>
        <dbReference type="Rhea" id="RHEA:60364"/>
        <dbReference type="ChEBI" id="CHEBI:15378"/>
        <dbReference type="ChEBI" id="CHEBI:17268"/>
    </reaction>
</comment>
<keyword evidence="6 9" id="KW-0472">Membrane</keyword>
<evidence type="ECO:0000256" key="9">
    <source>
        <dbReference type="SAM" id="Phobius"/>
    </source>
</evidence>
<evidence type="ECO:0000313" key="11">
    <source>
        <dbReference type="EMBL" id="ORY86679.1"/>
    </source>
</evidence>
<feature type="transmembrane region" description="Helical" evidence="9">
    <location>
        <begin position="347"/>
        <end position="366"/>
    </location>
</feature>
<dbReference type="Pfam" id="PF00083">
    <property type="entry name" value="Sugar_tr"/>
    <property type="match status" value="1"/>
</dbReference>
<name>A0A1Y2FRV1_9BASI</name>
<comment type="subcellular location">
    <subcellularLocation>
        <location evidence="1">Membrane</location>
        <topology evidence="1">Multi-pass membrane protein</topology>
    </subcellularLocation>
</comment>
<keyword evidence="5 9" id="KW-1133">Transmembrane helix</keyword>
<sequence>MGYKDSALYQDLTPTLTAVALFSSLGAFSFGYDNNWWGGVIGAQFFNAEFGSGTKITNGIASRVLTASDKSTGTALGTVGIILGCTIAPFINERFGRRKAFVALGLIGIVGTLIQALSTIKHSYWTLVGGKIVVNISVGIASAVTGVYQAECSPKRIRGALVNCYTVVQNFGTFLGNAVMFGVHAKTNSTVWMIPIGIQFIFPIIIASGSLFLPESPRWLVSQGREEEAHKALRRLRGADASEESIRAEVEEISANYEDVLRNKSVSWAQLFRGTDLRRTLIAVGMQCLQQGQGISFMNNYLNTTMLALGYANTYELLVVLYACKVIISFLGFYLPDRIGRRPLILGGSSTMLVSMVIVGACSAVTDNKPTGALGRLTIGAIFTWILVYAFTWSPMPWTIASEVPTNSLRGKTLATAAWGGFVVGLISNLVVPYIQDADKGNLGGRISFVFAGFSAFALVFCGFLVPEFKGRSLEEIDVLFENKVPAYKFASYRISDIVAPVVNAEKGEKGATERKIEDVEDRA</sequence>
<dbReference type="InterPro" id="IPR003663">
    <property type="entry name" value="Sugar/inositol_transpt"/>
</dbReference>
<dbReference type="Proteomes" id="UP000193467">
    <property type="component" value="Unassembled WGS sequence"/>
</dbReference>
<evidence type="ECO:0000256" key="3">
    <source>
        <dbReference type="ARBA" id="ARBA00022448"/>
    </source>
</evidence>
<feature type="transmembrane region" description="Helical" evidence="9">
    <location>
        <begin position="72"/>
        <end position="91"/>
    </location>
</feature>
<feature type="transmembrane region" description="Helical" evidence="9">
    <location>
        <begin position="315"/>
        <end position="335"/>
    </location>
</feature>
<organism evidence="11 12">
    <name type="scientific">Leucosporidium creatinivorum</name>
    <dbReference type="NCBI Taxonomy" id="106004"/>
    <lineage>
        <taxon>Eukaryota</taxon>
        <taxon>Fungi</taxon>
        <taxon>Dikarya</taxon>
        <taxon>Basidiomycota</taxon>
        <taxon>Pucciniomycotina</taxon>
        <taxon>Microbotryomycetes</taxon>
        <taxon>Leucosporidiales</taxon>
        <taxon>Leucosporidium</taxon>
    </lineage>
</organism>
<evidence type="ECO:0000256" key="8">
    <source>
        <dbReference type="RuleBase" id="RU003346"/>
    </source>
</evidence>
<evidence type="ECO:0000313" key="12">
    <source>
        <dbReference type="Proteomes" id="UP000193467"/>
    </source>
</evidence>
<feature type="transmembrane region" description="Helical" evidence="9">
    <location>
        <begin position="192"/>
        <end position="213"/>
    </location>
</feature>
<evidence type="ECO:0000256" key="5">
    <source>
        <dbReference type="ARBA" id="ARBA00022989"/>
    </source>
</evidence>
<gene>
    <name evidence="11" type="ORF">BCR35DRAFT_330566</name>
</gene>
<comment type="caution">
    <text evidence="11">The sequence shown here is derived from an EMBL/GenBank/DDBJ whole genome shotgun (WGS) entry which is preliminary data.</text>
</comment>
<feature type="transmembrane region" description="Helical" evidence="9">
    <location>
        <begin position="12"/>
        <end position="32"/>
    </location>
</feature>
<dbReference type="InterPro" id="IPR020846">
    <property type="entry name" value="MFS_dom"/>
</dbReference>
<dbReference type="Gene3D" id="1.20.1250.20">
    <property type="entry name" value="MFS general substrate transporter like domains"/>
    <property type="match status" value="1"/>
</dbReference>
<dbReference type="NCBIfam" id="TIGR00879">
    <property type="entry name" value="SP"/>
    <property type="match status" value="1"/>
</dbReference>
<dbReference type="PANTHER" id="PTHR48022:SF2">
    <property type="entry name" value="PLASTIDIC GLUCOSE TRANSPORTER 4"/>
    <property type="match status" value="1"/>
</dbReference>
<evidence type="ECO:0000256" key="2">
    <source>
        <dbReference type="ARBA" id="ARBA00010992"/>
    </source>
</evidence>
<feature type="transmembrane region" description="Helical" evidence="9">
    <location>
        <begin position="414"/>
        <end position="435"/>
    </location>
</feature>
<dbReference type="FunFam" id="1.20.1250.20:FF:000078">
    <property type="entry name" value="MFS maltose transporter, putative"/>
    <property type="match status" value="1"/>
</dbReference>
<evidence type="ECO:0000256" key="4">
    <source>
        <dbReference type="ARBA" id="ARBA00022692"/>
    </source>
</evidence>
<keyword evidence="12" id="KW-1185">Reference proteome</keyword>
<keyword evidence="3 8" id="KW-0813">Transport</keyword>
<dbReference type="GO" id="GO:0016020">
    <property type="term" value="C:membrane"/>
    <property type="evidence" value="ECO:0007669"/>
    <property type="project" value="UniProtKB-SubCell"/>
</dbReference>
<dbReference type="InterPro" id="IPR050360">
    <property type="entry name" value="MFS_Sugar_Transporters"/>
</dbReference>
<evidence type="ECO:0000256" key="7">
    <source>
        <dbReference type="ARBA" id="ARBA00049119"/>
    </source>
</evidence>
<dbReference type="AlphaFoldDB" id="A0A1Y2FRV1"/>
<dbReference type="EMBL" id="MCGR01000014">
    <property type="protein sequence ID" value="ORY86679.1"/>
    <property type="molecule type" value="Genomic_DNA"/>
</dbReference>
<evidence type="ECO:0000259" key="10">
    <source>
        <dbReference type="PROSITE" id="PS50850"/>
    </source>
</evidence>
<dbReference type="GO" id="GO:0005351">
    <property type="term" value="F:carbohydrate:proton symporter activity"/>
    <property type="evidence" value="ECO:0007669"/>
    <property type="project" value="TreeGrafter"/>
</dbReference>